<organism evidence="1 2">
    <name type="scientific">Paxillus rubicundulus Ve08.2h10</name>
    <dbReference type="NCBI Taxonomy" id="930991"/>
    <lineage>
        <taxon>Eukaryota</taxon>
        <taxon>Fungi</taxon>
        <taxon>Dikarya</taxon>
        <taxon>Basidiomycota</taxon>
        <taxon>Agaricomycotina</taxon>
        <taxon>Agaricomycetes</taxon>
        <taxon>Agaricomycetidae</taxon>
        <taxon>Boletales</taxon>
        <taxon>Paxilineae</taxon>
        <taxon>Paxillaceae</taxon>
        <taxon>Paxillus</taxon>
    </lineage>
</organism>
<protein>
    <submittedName>
        <fullName evidence="1">Uncharacterized protein</fullName>
    </submittedName>
</protein>
<accession>A0A0D0DU42</accession>
<evidence type="ECO:0000313" key="2">
    <source>
        <dbReference type="Proteomes" id="UP000054538"/>
    </source>
</evidence>
<dbReference type="OrthoDB" id="10261556at2759"/>
<name>A0A0D0DU42_9AGAM</name>
<dbReference type="InParanoid" id="A0A0D0DU42"/>
<reference evidence="1 2" key="1">
    <citation type="submission" date="2014-04" db="EMBL/GenBank/DDBJ databases">
        <authorList>
            <consortium name="DOE Joint Genome Institute"/>
            <person name="Kuo A."/>
            <person name="Kohler A."/>
            <person name="Jargeat P."/>
            <person name="Nagy L.G."/>
            <person name="Floudas D."/>
            <person name="Copeland A."/>
            <person name="Barry K.W."/>
            <person name="Cichocki N."/>
            <person name="Veneault-Fourrey C."/>
            <person name="LaButti K."/>
            <person name="Lindquist E.A."/>
            <person name="Lipzen A."/>
            <person name="Lundell T."/>
            <person name="Morin E."/>
            <person name="Murat C."/>
            <person name="Sun H."/>
            <person name="Tunlid A."/>
            <person name="Henrissat B."/>
            <person name="Grigoriev I.V."/>
            <person name="Hibbett D.S."/>
            <person name="Martin F."/>
            <person name="Nordberg H.P."/>
            <person name="Cantor M.N."/>
            <person name="Hua S.X."/>
        </authorList>
    </citation>
    <scope>NUCLEOTIDE SEQUENCE [LARGE SCALE GENOMIC DNA]</scope>
    <source>
        <strain evidence="1 2">Ve08.2h10</strain>
    </source>
</reference>
<dbReference type="Proteomes" id="UP000054538">
    <property type="component" value="Unassembled WGS sequence"/>
</dbReference>
<evidence type="ECO:0000313" key="1">
    <source>
        <dbReference type="EMBL" id="KIK92366.1"/>
    </source>
</evidence>
<dbReference type="HOGENOM" id="CLU_001103_19_1_1"/>
<gene>
    <name evidence="1" type="ORF">PAXRUDRAFT_147506</name>
</gene>
<dbReference type="EMBL" id="KN825287">
    <property type="protein sequence ID" value="KIK92366.1"/>
    <property type="molecule type" value="Genomic_DNA"/>
</dbReference>
<sequence>MHTENLLTIHTSTDHPNIRLCAWKIKYTLSLYADLGFLIPLDWKHSDPLPPKFLIFFDNIQDTIGVARYLQSQLPLELCDKIRWFNSDMTTKFKEAAVTDLISGDVIGLCTTEAFGMASGRHS</sequence>
<reference evidence="2" key="2">
    <citation type="submission" date="2015-01" db="EMBL/GenBank/DDBJ databases">
        <title>Evolutionary Origins and Diversification of the Mycorrhizal Mutualists.</title>
        <authorList>
            <consortium name="DOE Joint Genome Institute"/>
            <consortium name="Mycorrhizal Genomics Consortium"/>
            <person name="Kohler A."/>
            <person name="Kuo A."/>
            <person name="Nagy L.G."/>
            <person name="Floudas D."/>
            <person name="Copeland A."/>
            <person name="Barry K.W."/>
            <person name="Cichocki N."/>
            <person name="Veneault-Fourrey C."/>
            <person name="LaButti K."/>
            <person name="Lindquist E.A."/>
            <person name="Lipzen A."/>
            <person name="Lundell T."/>
            <person name="Morin E."/>
            <person name="Murat C."/>
            <person name="Riley R."/>
            <person name="Ohm R."/>
            <person name="Sun H."/>
            <person name="Tunlid A."/>
            <person name="Henrissat B."/>
            <person name="Grigoriev I.V."/>
            <person name="Hibbett D.S."/>
            <person name="Martin F."/>
        </authorList>
    </citation>
    <scope>NUCLEOTIDE SEQUENCE [LARGE SCALE GENOMIC DNA]</scope>
    <source>
        <strain evidence="2">Ve08.2h10</strain>
    </source>
</reference>
<dbReference type="AlphaFoldDB" id="A0A0D0DU42"/>
<proteinExistence type="predicted"/>
<keyword evidence="2" id="KW-1185">Reference proteome</keyword>